<gene>
    <name evidence="1" type="ORF">HPB51_028406</name>
</gene>
<comment type="caution">
    <text evidence="1">The sequence shown here is derived from an EMBL/GenBank/DDBJ whole genome shotgun (WGS) entry which is preliminary data.</text>
</comment>
<name>A0A9J6CXV9_RHIMP</name>
<reference evidence="1" key="1">
    <citation type="journal article" date="2020" name="Cell">
        <title>Large-Scale Comparative Analyses of Tick Genomes Elucidate Their Genetic Diversity and Vector Capacities.</title>
        <authorList>
            <consortium name="Tick Genome and Microbiome Consortium (TIGMIC)"/>
            <person name="Jia N."/>
            <person name="Wang J."/>
            <person name="Shi W."/>
            <person name="Du L."/>
            <person name="Sun Y."/>
            <person name="Zhan W."/>
            <person name="Jiang J.F."/>
            <person name="Wang Q."/>
            <person name="Zhang B."/>
            <person name="Ji P."/>
            <person name="Bell-Sakyi L."/>
            <person name="Cui X.M."/>
            <person name="Yuan T.T."/>
            <person name="Jiang B.G."/>
            <person name="Yang W.F."/>
            <person name="Lam T.T."/>
            <person name="Chang Q.C."/>
            <person name="Ding S.J."/>
            <person name="Wang X.J."/>
            <person name="Zhu J.G."/>
            <person name="Ruan X.D."/>
            <person name="Zhao L."/>
            <person name="Wei J.T."/>
            <person name="Ye R.Z."/>
            <person name="Que T.C."/>
            <person name="Du C.H."/>
            <person name="Zhou Y.H."/>
            <person name="Cheng J.X."/>
            <person name="Dai P.F."/>
            <person name="Guo W.B."/>
            <person name="Han X.H."/>
            <person name="Huang E.J."/>
            <person name="Li L.F."/>
            <person name="Wei W."/>
            <person name="Gao Y.C."/>
            <person name="Liu J.Z."/>
            <person name="Shao H.Z."/>
            <person name="Wang X."/>
            <person name="Wang C.C."/>
            <person name="Yang T.C."/>
            <person name="Huo Q.B."/>
            <person name="Li W."/>
            <person name="Chen H.Y."/>
            <person name="Chen S.E."/>
            <person name="Zhou L.G."/>
            <person name="Ni X.B."/>
            <person name="Tian J.H."/>
            <person name="Sheng Y."/>
            <person name="Liu T."/>
            <person name="Pan Y.S."/>
            <person name="Xia L.Y."/>
            <person name="Li J."/>
            <person name="Zhao F."/>
            <person name="Cao W.C."/>
        </authorList>
    </citation>
    <scope>NUCLEOTIDE SEQUENCE</scope>
    <source>
        <strain evidence="1">Rmic-2018</strain>
    </source>
</reference>
<keyword evidence="2" id="KW-1185">Reference proteome</keyword>
<dbReference type="VEuPathDB" id="VectorBase:LOC119186095"/>
<evidence type="ECO:0000313" key="2">
    <source>
        <dbReference type="Proteomes" id="UP000821866"/>
    </source>
</evidence>
<dbReference type="Proteomes" id="UP000821866">
    <property type="component" value="Unassembled WGS sequence"/>
</dbReference>
<evidence type="ECO:0000313" key="1">
    <source>
        <dbReference type="EMBL" id="KAH7950560.1"/>
    </source>
</evidence>
<reference evidence="1" key="2">
    <citation type="submission" date="2021-09" db="EMBL/GenBank/DDBJ databases">
        <authorList>
            <person name="Jia N."/>
            <person name="Wang J."/>
            <person name="Shi W."/>
            <person name="Du L."/>
            <person name="Sun Y."/>
            <person name="Zhan W."/>
            <person name="Jiang J."/>
            <person name="Wang Q."/>
            <person name="Zhang B."/>
            <person name="Ji P."/>
            <person name="Sakyi L.B."/>
            <person name="Cui X."/>
            <person name="Yuan T."/>
            <person name="Jiang B."/>
            <person name="Yang W."/>
            <person name="Lam T.T.-Y."/>
            <person name="Chang Q."/>
            <person name="Ding S."/>
            <person name="Wang X."/>
            <person name="Zhu J."/>
            <person name="Ruan X."/>
            <person name="Zhao L."/>
            <person name="Wei J."/>
            <person name="Que T."/>
            <person name="Du C."/>
            <person name="Cheng J."/>
            <person name="Dai P."/>
            <person name="Han X."/>
            <person name="Huang E."/>
            <person name="Gao Y."/>
            <person name="Liu J."/>
            <person name="Shao H."/>
            <person name="Ye R."/>
            <person name="Li L."/>
            <person name="Wei W."/>
            <person name="Wang X."/>
            <person name="Wang C."/>
            <person name="Huo Q."/>
            <person name="Li W."/>
            <person name="Guo W."/>
            <person name="Chen H."/>
            <person name="Chen S."/>
            <person name="Zhou L."/>
            <person name="Zhou L."/>
            <person name="Ni X."/>
            <person name="Tian J."/>
            <person name="Zhou Y."/>
            <person name="Sheng Y."/>
            <person name="Liu T."/>
            <person name="Pan Y."/>
            <person name="Xia L."/>
            <person name="Li J."/>
            <person name="Zhao F."/>
            <person name="Cao W."/>
        </authorList>
    </citation>
    <scope>NUCLEOTIDE SEQUENCE</scope>
    <source>
        <strain evidence="1">Rmic-2018</strain>
        <tissue evidence="1">Larvae</tissue>
    </source>
</reference>
<dbReference type="AlphaFoldDB" id="A0A9J6CXV9"/>
<organism evidence="1 2">
    <name type="scientific">Rhipicephalus microplus</name>
    <name type="common">Cattle tick</name>
    <name type="synonym">Boophilus microplus</name>
    <dbReference type="NCBI Taxonomy" id="6941"/>
    <lineage>
        <taxon>Eukaryota</taxon>
        <taxon>Metazoa</taxon>
        <taxon>Ecdysozoa</taxon>
        <taxon>Arthropoda</taxon>
        <taxon>Chelicerata</taxon>
        <taxon>Arachnida</taxon>
        <taxon>Acari</taxon>
        <taxon>Parasitiformes</taxon>
        <taxon>Ixodida</taxon>
        <taxon>Ixodoidea</taxon>
        <taxon>Ixodidae</taxon>
        <taxon>Rhipicephalinae</taxon>
        <taxon>Rhipicephalus</taxon>
        <taxon>Boophilus</taxon>
    </lineage>
</organism>
<dbReference type="EMBL" id="JABSTU010005111">
    <property type="protein sequence ID" value="KAH7950560.1"/>
    <property type="molecule type" value="Genomic_DNA"/>
</dbReference>
<proteinExistence type="predicted"/>
<protein>
    <submittedName>
        <fullName evidence="1">Uncharacterized protein</fullName>
    </submittedName>
</protein>
<accession>A0A9J6CXV9</accession>
<sequence length="270" mass="28963">MMYLQGLEAKLEGSGLGFNLSLVKQGRLIHQALPALMYADDIVLMANNKEDLQRLMDICGNEGDMLDFIFTLLVAQSVCVGSLFLPFGGITSVASGILGYKISMAGSLLSMLSQGFTGTFNLRAGTDFTESPFEELEVRRGLPGHDMTTTTTTAKTEIKVPISALQNVLNVNEEQKLQIDLLFAFLKEIDDRGCVSRMVCESTADALRLGKVGTATKHFFDTNMGVGTKAISVFVAAAKTGRSRGLAGCAQAFPECTTNLPRVLTAAGLM</sequence>